<dbReference type="InterPro" id="IPR056367">
    <property type="entry name" value="ASKHA_NBD_ParM_R1-like"/>
</dbReference>
<dbReference type="RefSeq" id="WP_064544121.1">
    <property type="nucleotide sequence ID" value="NZ_LXEQ01000033.1"/>
</dbReference>
<name>A0ABX2W986_9ENTR</name>
<keyword evidence="4" id="KW-1185">Reference proteome</keyword>
<proteinExistence type="predicted"/>
<dbReference type="InterPro" id="IPR048345">
    <property type="entry name" value="ParM_C"/>
</dbReference>
<protein>
    <submittedName>
        <fullName evidence="3">StbA family protein</fullName>
    </submittedName>
</protein>
<evidence type="ECO:0000259" key="1">
    <source>
        <dbReference type="Pfam" id="PF06406"/>
    </source>
</evidence>
<gene>
    <name evidence="3" type="ORF">M976_01921</name>
</gene>
<accession>A0ABX2W986</accession>
<reference evidence="3 4" key="1">
    <citation type="submission" date="2016-04" db="EMBL/GenBank/DDBJ databases">
        <title>ATOL: Assembling a taxonomically balanced genome-scale reconstruction of the evolutionary history of the Enterobacteriaceae.</title>
        <authorList>
            <person name="Plunkett G.III."/>
            <person name="Neeno-Eckwall E.C."/>
            <person name="Glasner J.D."/>
            <person name="Perna N.T."/>
        </authorList>
    </citation>
    <scope>NUCLEOTIDE SEQUENCE [LARGE SCALE GENOMIC DNA]</scope>
    <source>
        <strain evidence="3 4">ATCC 51602</strain>
    </source>
</reference>
<dbReference type="SUPFAM" id="SSF53067">
    <property type="entry name" value="Actin-like ATPase domain"/>
    <property type="match status" value="2"/>
</dbReference>
<dbReference type="CDD" id="cd24022">
    <property type="entry name" value="ASKHA_NBD_ParM_R1-like"/>
    <property type="match status" value="1"/>
</dbReference>
<evidence type="ECO:0000313" key="4">
    <source>
        <dbReference type="Proteomes" id="UP000078407"/>
    </source>
</evidence>
<dbReference type="Gene3D" id="3.30.420.40">
    <property type="match status" value="2"/>
</dbReference>
<feature type="domain" description="Plasmid segregation protein ParM C-terminal" evidence="2">
    <location>
        <begin position="169"/>
        <end position="324"/>
    </location>
</feature>
<dbReference type="Pfam" id="PF06406">
    <property type="entry name" value="StbA_N"/>
    <property type="match status" value="1"/>
</dbReference>
<comment type="caution">
    <text evidence="3">The sequence shown here is derived from an EMBL/GenBank/DDBJ whole genome shotgun (WGS) entry which is preliminary data.</text>
</comment>
<organism evidence="3 4">
    <name type="scientific">Buttiauxella ferragutiae ATCC 51602</name>
    <dbReference type="NCBI Taxonomy" id="1354252"/>
    <lineage>
        <taxon>Bacteria</taxon>
        <taxon>Pseudomonadati</taxon>
        <taxon>Pseudomonadota</taxon>
        <taxon>Gammaproteobacteria</taxon>
        <taxon>Enterobacterales</taxon>
        <taxon>Enterobacteriaceae</taxon>
        <taxon>Buttiauxella</taxon>
    </lineage>
</organism>
<dbReference type="Pfam" id="PF21523">
    <property type="entry name" value="ParM_N"/>
    <property type="match status" value="1"/>
</dbReference>
<feature type="domain" description="Plasmid segregation protein ParM/StbA N-terminal" evidence="1">
    <location>
        <begin position="5"/>
        <end position="161"/>
    </location>
</feature>
<dbReference type="InterPro" id="IPR009440">
    <property type="entry name" value="ParM/StbA_N"/>
</dbReference>
<evidence type="ECO:0000313" key="3">
    <source>
        <dbReference type="EMBL" id="OAT28082.1"/>
    </source>
</evidence>
<evidence type="ECO:0000259" key="2">
    <source>
        <dbReference type="Pfam" id="PF21523"/>
    </source>
</evidence>
<dbReference type="EMBL" id="LXEQ01000033">
    <property type="protein sequence ID" value="OAT28082.1"/>
    <property type="molecule type" value="Genomic_DNA"/>
</dbReference>
<sequence length="347" mass="38550">MTKPLKIAIDDGSTNVKASWIANKTLKSIISPNSFRKDWKSAALLRSKQVYNYEIGINKYTYDPTSEKSLSTTHIDYQYGDLNLLAVHHALLQTGLPPCDVAITVTLPITEYYQQDDCQRNDANIERKKQNLMRPISLNKGELFNIVSVDVMPESLPAVLTRLMNSGVNPYTKTLVIDCGGTTLDMGLIVGEFDEISEVYGNRALGVSLVTDAARTALAAADSESSYLVANELIKRRHDANFVREVINDESQIARILEKLERKIEELGHFVAEEAKKFARNPNRVYLVGGGAALIYPTIQASYSTLGERVILVEDSQSALSREICLYISDEDEVFSEAPVMLEVGHV</sequence>
<dbReference type="Proteomes" id="UP000078407">
    <property type="component" value="Unassembled WGS sequence"/>
</dbReference>
<dbReference type="InterPro" id="IPR043129">
    <property type="entry name" value="ATPase_NBD"/>
</dbReference>